<organism evidence="2 3">
    <name type="scientific">Pseudoxanthomonas taiwanensis</name>
    <dbReference type="NCBI Taxonomy" id="176598"/>
    <lineage>
        <taxon>Bacteria</taxon>
        <taxon>Pseudomonadati</taxon>
        <taxon>Pseudomonadota</taxon>
        <taxon>Gammaproteobacteria</taxon>
        <taxon>Lysobacterales</taxon>
        <taxon>Lysobacteraceae</taxon>
        <taxon>Pseudoxanthomonas</taxon>
    </lineage>
</organism>
<dbReference type="AlphaFoldDB" id="A0A921NY90"/>
<feature type="compositionally biased region" description="Acidic residues" evidence="1">
    <location>
        <begin position="59"/>
        <end position="98"/>
    </location>
</feature>
<evidence type="ECO:0000313" key="2">
    <source>
        <dbReference type="EMBL" id="KAF1690784.1"/>
    </source>
</evidence>
<evidence type="ECO:0000256" key="1">
    <source>
        <dbReference type="SAM" id="MobiDB-lite"/>
    </source>
</evidence>
<keyword evidence="3" id="KW-1185">Reference proteome</keyword>
<reference evidence="2" key="1">
    <citation type="submission" date="2017-10" db="EMBL/GenBank/DDBJ databases">
        <title>Whole genome sequencing of members of genus Pseudoxanthomonas.</title>
        <authorList>
            <person name="Kumar S."/>
            <person name="Bansal K."/>
            <person name="Kaur A."/>
            <person name="Patil P."/>
            <person name="Sharma S."/>
            <person name="Patil P.B."/>
        </authorList>
    </citation>
    <scope>NUCLEOTIDE SEQUENCE</scope>
    <source>
        <strain evidence="2">DSM 22914</strain>
    </source>
</reference>
<name>A0A921NY90_9GAMM</name>
<dbReference type="Proteomes" id="UP000717981">
    <property type="component" value="Unassembled WGS sequence"/>
</dbReference>
<accession>A0A921NY90</accession>
<gene>
    <name evidence="2" type="ORF">CR938_00700</name>
</gene>
<proteinExistence type="predicted"/>
<protein>
    <submittedName>
        <fullName evidence="2">DNA primase</fullName>
    </submittedName>
</protein>
<comment type="caution">
    <text evidence="2">The sequence shown here is derived from an EMBL/GenBank/DDBJ whole genome shotgun (WGS) entry which is preliminary data.</text>
</comment>
<dbReference type="RefSeq" id="WP_162123159.1">
    <property type="nucleotide sequence ID" value="NZ_PDWK01000002.1"/>
</dbReference>
<evidence type="ECO:0000313" key="3">
    <source>
        <dbReference type="Proteomes" id="UP000717981"/>
    </source>
</evidence>
<dbReference type="EMBL" id="PDWK01000002">
    <property type="protein sequence ID" value="KAF1690784.1"/>
    <property type="molecule type" value="Genomic_DNA"/>
</dbReference>
<sequence>MSQFAFALQWERLDNEGSEPGLVTERARVFGGWLVRVGSNPSAMALAFVPDPGGRWDGEDFGEDDYACDEDDEDYDEDGDDDDDPDFDVDDEYEEDED</sequence>
<feature type="region of interest" description="Disordered" evidence="1">
    <location>
        <begin position="54"/>
        <end position="98"/>
    </location>
</feature>
<dbReference type="OrthoDB" id="6008772at2"/>